<sequence>MAKGTGRDHEFMLERWKKKAAGYPRYKNSEDVIEAQIYRSINSAGVDFRGRSVLDVGCGTGVYTIRIAKDAAKVTGIDISKEMLDILQEDAADNGCENIETIISPWDTFPLDGRRWDITVSTMTPAVQTFEDYEKVYESASEAVVYLGWGGKRDVEPVKYIAQKSQIKPVLFNNSLNMKKWLDGKGFRYYSEIYDEERYKHMSFEEAVSYCFEELETNEVFALRGDIERELQRFVQEDRSVKFKIDVRLELIVYKK</sequence>
<dbReference type="SUPFAM" id="SSF53335">
    <property type="entry name" value="S-adenosyl-L-methionine-dependent methyltransferases"/>
    <property type="match status" value="1"/>
</dbReference>
<dbReference type="CDD" id="cd02440">
    <property type="entry name" value="AdoMet_MTases"/>
    <property type="match status" value="1"/>
</dbReference>
<evidence type="ECO:0000313" key="2">
    <source>
        <dbReference type="EMBL" id="TCK60567.1"/>
    </source>
</evidence>
<dbReference type="Gene3D" id="3.40.50.150">
    <property type="entry name" value="Vaccinia Virus protein VP39"/>
    <property type="match status" value="1"/>
</dbReference>
<protein>
    <submittedName>
        <fullName evidence="2">Methyltransferase family protein</fullName>
    </submittedName>
</protein>
<keyword evidence="3" id="KW-1185">Reference proteome</keyword>
<dbReference type="AlphaFoldDB" id="A0A4R1K973"/>
<keyword evidence="2" id="KW-0808">Transferase</keyword>
<gene>
    <name evidence="2" type="ORF">C8D98_1444</name>
</gene>
<dbReference type="GO" id="GO:0008168">
    <property type="term" value="F:methyltransferase activity"/>
    <property type="evidence" value="ECO:0007669"/>
    <property type="project" value="UniProtKB-KW"/>
</dbReference>
<evidence type="ECO:0000313" key="3">
    <source>
        <dbReference type="Proteomes" id="UP000294614"/>
    </source>
</evidence>
<dbReference type="Pfam" id="PF13649">
    <property type="entry name" value="Methyltransf_25"/>
    <property type="match status" value="1"/>
</dbReference>
<dbReference type="InterPro" id="IPR041698">
    <property type="entry name" value="Methyltransf_25"/>
</dbReference>
<dbReference type="GO" id="GO:0032259">
    <property type="term" value="P:methylation"/>
    <property type="evidence" value="ECO:0007669"/>
    <property type="project" value="UniProtKB-KW"/>
</dbReference>
<feature type="domain" description="Methyltransferase" evidence="1">
    <location>
        <begin position="53"/>
        <end position="141"/>
    </location>
</feature>
<dbReference type="Proteomes" id="UP000294614">
    <property type="component" value="Unassembled WGS sequence"/>
</dbReference>
<dbReference type="OrthoDB" id="9790700at2"/>
<accession>A0A4R1K973</accession>
<dbReference type="PANTHER" id="PTHR43667">
    <property type="entry name" value="CYCLOPROPANE-FATTY-ACYL-PHOSPHOLIPID SYNTHASE"/>
    <property type="match status" value="1"/>
</dbReference>
<reference evidence="2 3" key="1">
    <citation type="submission" date="2019-03" db="EMBL/GenBank/DDBJ databases">
        <title>Genomic Encyclopedia of Type Strains, Phase IV (KMG-IV): sequencing the most valuable type-strain genomes for metagenomic binning, comparative biology and taxonomic classification.</title>
        <authorList>
            <person name="Goeker M."/>
        </authorList>
    </citation>
    <scope>NUCLEOTIDE SEQUENCE [LARGE SCALE GENOMIC DNA]</scope>
    <source>
        <strain evidence="2 3">DSM 24984</strain>
    </source>
</reference>
<dbReference type="PANTHER" id="PTHR43667:SF2">
    <property type="entry name" value="FATTY ACID C-METHYL TRANSFERASE"/>
    <property type="match status" value="1"/>
</dbReference>
<dbReference type="RefSeq" id="WP_132873363.1">
    <property type="nucleotide sequence ID" value="NZ_SMGG01000004.1"/>
</dbReference>
<comment type="caution">
    <text evidence="2">The sequence shown here is derived from an EMBL/GenBank/DDBJ whole genome shotgun (WGS) entry which is preliminary data.</text>
</comment>
<proteinExistence type="predicted"/>
<evidence type="ECO:0000259" key="1">
    <source>
        <dbReference type="Pfam" id="PF13649"/>
    </source>
</evidence>
<dbReference type="InterPro" id="IPR050723">
    <property type="entry name" value="CFA/CMAS"/>
</dbReference>
<keyword evidence="2" id="KW-0489">Methyltransferase</keyword>
<name>A0A4R1K973_9BACT</name>
<organism evidence="2 3">
    <name type="scientific">Seleniivibrio woodruffii</name>
    <dbReference type="NCBI Taxonomy" id="1078050"/>
    <lineage>
        <taxon>Bacteria</taxon>
        <taxon>Pseudomonadati</taxon>
        <taxon>Deferribacterota</taxon>
        <taxon>Deferribacteres</taxon>
        <taxon>Deferribacterales</taxon>
        <taxon>Geovibrionaceae</taxon>
        <taxon>Seleniivibrio</taxon>
    </lineage>
</organism>
<dbReference type="EMBL" id="SMGG01000004">
    <property type="protein sequence ID" value="TCK60567.1"/>
    <property type="molecule type" value="Genomic_DNA"/>
</dbReference>
<dbReference type="InterPro" id="IPR029063">
    <property type="entry name" value="SAM-dependent_MTases_sf"/>
</dbReference>